<keyword evidence="2" id="KW-0805">Transcription regulation</keyword>
<dbReference type="InterPro" id="IPR036390">
    <property type="entry name" value="WH_DNA-bd_sf"/>
</dbReference>
<evidence type="ECO:0000256" key="4">
    <source>
        <dbReference type="ARBA" id="ARBA00023163"/>
    </source>
</evidence>
<dbReference type="CDD" id="cd05466">
    <property type="entry name" value="PBP2_LTTR_substrate"/>
    <property type="match status" value="1"/>
</dbReference>
<evidence type="ECO:0000256" key="5">
    <source>
        <dbReference type="SAM" id="MobiDB-lite"/>
    </source>
</evidence>
<dbReference type="EMBL" id="CP114014">
    <property type="protein sequence ID" value="XAY08219.1"/>
    <property type="molecule type" value="Genomic_DNA"/>
</dbReference>
<dbReference type="InterPro" id="IPR036388">
    <property type="entry name" value="WH-like_DNA-bd_sf"/>
</dbReference>
<dbReference type="RefSeq" id="WP_354699401.1">
    <property type="nucleotide sequence ID" value="NZ_CP114014.1"/>
</dbReference>
<dbReference type="AlphaFoldDB" id="A0AAU7B2R7"/>
<dbReference type="GO" id="GO:0003677">
    <property type="term" value="F:DNA binding"/>
    <property type="evidence" value="ECO:0007669"/>
    <property type="project" value="UniProtKB-KW"/>
</dbReference>
<organism evidence="7">
    <name type="scientific">Paraconexibacter sp. AEG42_29</name>
    <dbReference type="NCBI Taxonomy" id="2997339"/>
    <lineage>
        <taxon>Bacteria</taxon>
        <taxon>Bacillati</taxon>
        <taxon>Actinomycetota</taxon>
        <taxon>Thermoleophilia</taxon>
        <taxon>Solirubrobacterales</taxon>
        <taxon>Paraconexibacteraceae</taxon>
        <taxon>Paraconexibacter</taxon>
    </lineage>
</organism>
<dbReference type="InterPro" id="IPR005119">
    <property type="entry name" value="LysR_subst-bd"/>
</dbReference>
<dbReference type="Gene3D" id="3.40.190.290">
    <property type="match status" value="1"/>
</dbReference>
<dbReference type="PRINTS" id="PR00039">
    <property type="entry name" value="HTHLYSR"/>
</dbReference>
<reference evidence="7" key="1">
    <citation type="submission" date="2022-12" db="EMBL/GenBank/DDBJ databases">
        <title>Paraconexibacter alkalitolerans sp. nov. and Baekduia alba sp. nov., isolated from soil and emended description of the genera Paraconexibacter (Chun et al., 2020) and Baekduia (An et al., 2020).</title>
        <authorList>
            <person name="Vieira S."/>
            <person name="Huber K.J."/>
            <person name="Geppert A."/>
            <person name="Wolf J."/>
            <person name="Neumann-Schaal M."/>
            <person name="Muesken M."/>
            <person name="Overmann J."/>
        </authorList>
    </citation>
    <scope>NUCLEOTIDE SEQUENCE</scope>
    <source>
        <strain evidence="7">AEG42_29</strain>
    </source>
</reference>
<feature type="compositionally biased region" description="Basic and acidic residues" evidence="5">
    <location>
        <begin position="299"/>
        <end position="309"/>
    </location>
</feature>
<dbReference type="PROSITE" id="PS50931">
    <property type="entry name" value="HTH_LYSR"/>
    <property type="match status" value="1"/>
</dbReference>
<evidence type="ECO:0000313" key="7">
    <source>
        <dbReference type="EMBL" id="XAY08219.1"/>
    </source>
</evidence>
<evidence type="ECO:0000256" key="3">
    <source>
        <dbReference type="ARBA" id="ARBA00023125"/>
    </source>
</evidence>
<name>A0AAU7B2R7_9ACTN</name>
<dbReference type="SUPFAM" id="SSF53850">
    <property type="entry name" value="Periplasmic binding protein-like II"/>
    <property type="match status" value="1"/>
</dbReference>
<dbReference type="Pfam" id="PF00126">
    <property type="entry name" value="HTH_1"/>
    <property type="match status" value="1"/>
</dbReference>
<dbReference type="PANTHER" id="PTHR30419">
    <property type="entry name" value="HTH-TYPE TRANSCRIPTIONAL REGULATOR YBHD"/>
    <property type="match status" value="1"/>
</dbReference>
<dbReference type="Pfam" id="PF03466">
    <property type="entry name" value="LysR_substrate"/>
    <property type="match status" value="1"/>
</dbReference>
<dbReference type="KEGG" id="parq:DSM112329_05117"/>
<evidence type="ECO:0000256" key="1">
    <source>
        <dbReference type="ARBA" id="ARBA00009437"/>
    </source>
</evidence>
<dbReference type="GO" id="GO:0003700">
    <property type="term" value="F:DNA-binding transcription factor activity"/>
    <property type="evidence" value="ECO:0007669"/>
    <property type="project" value="InterPro"/>
</dbReference>
<dbReference type="InterPro" id="IPR050950">
    <property type="entry name" value="HTH-type_LysR_regulators"/>
</dbReference>
<sequence>MTLAQLEYFIAASEHGSFSAAAEHLHMAQPSLSDQVRRLEAEFGVQLFRRVGRGLVITEAGETLRAHATAVLDAAAAARESLSAARDLQGGTAVFGTFGSAKYFLGTDLVADFRERHPRVAIRLIGQNSVETAEAVRDGRLEAGIIAIPVDDRGLEVRPIARDEIVYASAVPERLKRHATIQMVAAAPLILPDATFGAEDPVRRQLAELAQRAGVRIEPVIDVEDVDSALELAWRGFGDTITSRAWLAGMEDRIPDHLGWVPFDPPLYDTFAFVWRRGAPLSPATRSFLQLAEERMSARTRELETEGLPRRRPARAAPRPVLHPPG</sequence>
<protein>
    <submittedName>
        <fullName evidence="7">HTH-type transcriptional regulator CynR</fullName>
    </submittedName>
</protein>
<feature type="domain" description="HTH lysR-type" evidence="6">
    <location>
        <begin position="1"/>
        <end position="58"/>
    </location>
</feature>
<accession>A0AAU7B2R7</accession>
<keyword evidence="3" id="KW-0238">DNA-binding</keyword>
<gene>
    <name evidence="7" type="primary">cynR_4</name>
    <name evidence="7" type="ORF">DSM112329_05117</name>
</gene>
<dbReference type="FunFam" id="1.10.10.10:FF:000001">
    <property type="entry name" value="LysR family transcriptional regulator"/>
    <property type="match status" value="1"/>
</dbReference>
<evidence type="ECO:0000259" key="6">
    <source>
        <dbReference type="PROSITE" id="PS50931"/>
    </source>
</evidence>
<dbReference type="InterPro" id="IPR000847">
    <property type="entry name" value="LysR_HTH_N"/>
</dbReference>
<dbReference type="Gene3D" id="1.10.10.10">
    <property type="entry name" value="Winged helix-like DNA-binding domain superfamily/Winged helix DNA-binding domain"/>
    <property type="match status" value="1"/>
</dbReference>
<evidence type="ECO:0000256" key="2">
    <source>
        <dbReference type="ARBA" id="ARBA00023015"/>
    </source>
</evidence>
<keyword evidence="4" id="KW-0804">Transcription</keyword>
<comment type="similarity">
    <text evidence="1">Belongs to the LysR transcriptional regulatory family.</text>
</comment>
<dbReference type="SUPFAM" id="SSF46785">
    <property type="entry name" value="Winged helix' DNA-binding domain"/>
    <property type="match status" value="1"/>
</dbReference>
<dbReference type="GO" id="GO:0005829">
    <property type="term" value="C:cytosol"/>
    <property type="evidence" value="ECO:0007669"/>
    <property type="project" value="TreeGrafter"/>
</dbReference>
<feature type="region of interest" description="Disordered" evidence="5">
    <location>
        <begin position="299"/>
        <end position="326"/>
    </location>
</feature>
<proteinExistence type="inferred from homology"/>